<evidence type="ECO:0000313" key="2">
    <source>
        <dbReference type="Proteomes" id="UP000595446"/>
    </source>
</evidence>
<accession>A0A2I3EP75</accession>
<organism evidence="1 2">
    <name type="scientific">Mycobacterium heckeshornense</name>
    <dbReference type="NCBI Taxonomy" id="110505"/>
    <lineage>
        <taxon>Bacteria</taxon>
        <taxon>Bacillati</taxon>
        <taxon>Actinomycetota</taxon>
        <taxon>Actinomycetes</taxon>
        <taxon>Mycobacteriales</taxon>
        <taxon>Mycobacteriaceae</taxon>
        <taxon>Mycobacterium</taxon>
    </lineage>
</organism>
<keyword evidence="2" id="KW-1185">Reference proteome</keyword>
<gene>
    <name evidence="1" type="ORF">MHEC_31600</name>
</gene>
<dbReference type="RefSeq" id="WP_071700078.1">
    <property type="nucleotide sequence ID" value="NZ_AP024237.1"/>
</dbReference>
<dbReference type="EMBL" id="AP024237">
    <property type="protein sequence ID" value="BCO36727.1"/>
    <property type="molecule type" value="Genomic_DNA"/>
</dbReference>
<dbReference type="AlphaFoldDB" id="A0A2I3EP75"/>
<name>A0A2I3EP75_9MYCO</name>
<reference evidence="1 2" key="1">
    <citation type="submission" date="2020-12" db="EMBL/GenBank/DDBJ databases">
        <title>Complete genome sequence of Mycobacterium heckeshornense JCM 15655T, closely related to a pathogenic non-tuberculous mycobacterial species Mycobacterium xenopi.</title>
        <authorList>
            <person name="Yoshida M."/>
            <person name="Fukano H."/>
            <person name="Asakura T."/>
            <person name="Suzuki M."/>
            <person name="Hoshino Y."/>
        </authorList>
    </citation>
    <scope>NUCLEOTIDE SEQUENCE [LARGE SCALE GENOMIC DNA]</scope>
    <source>
        <strain evidence="1 2">JCM 15655</strain>
    </source>
</reference>
<sequence length="302" mass="34762">MSTAAIYRTSAIKRSRRTRRQVEELENAIHAVAAAEKPVTIRGLFYRVVSKGLVSKTEQGYRQVQNRVLLMRRRGDLPYGWVADGTRWQVKPKTYSSIEQALQNTATCYRRALWDRQNVHVEVWAEKDAIRSVIHPVTDEFDVPLMVARGFASETFLWETAQEIIADDKPAVIYQLGDHDPSGLAAWKHIQRRLTEFAPRAEFHFERLAVTPAQITEHRLPTRPTKTTDSRAADFDGDSVEVDALPSPILRDLVREAIEFWIDDEALRLTEIAERCEREVLYSIASWSRSGSWSWLDREPES</sequence>
<dbReference type="STRING" id="110505.ACT16_11070"/>
<protein>
    <submittedName>
        <fullName evidence="1">Uncharacterized protein</fullName>
    </submittedName>
</protein>
<dbReference type="Proteomes" id="UP000595446">
    <property type="component" value="Chromosome"/>
</dbReference>
<evidence type="ECO:0000313" key="1">
    <source>
        <dbReference type="EMBL" id="BCO36727.1"/>
    </source>
</evidence>
<proteinExistence type="predicted"/>